<dbReference type="InterPro" id="IPR000335">
    <property type="entry name" value="Bleomycin-R"/>
</dbReference>
<keyword evidence="3" id="KW-0046">Antibiotic resistance</keyword>
<sequence>MLLNIIASKKRWRRTQPAAQFYELNLGVLYHGVDGMQFQTIPIMRIFDEDKAKEFYLGFLGMALDWGHRFEDGYPIYMQVSLGDLVLHLSEHSGDCTPGSKVFVNVSDLDKLFAQITAKLYKYNKPSIEDAPWGARCFTVTDPFSNRILFNESADI</sequence>
<dbReference type="InterPro" id="IPR037523">
    <property type="entry name" value="VOC_core"/>
</dbReference>
<reference evidence="5" key="1">
    <citation type="submission" date="2019-04" db="EMBL/GenBank/DDBJ databases">
        <authorList>
            <person name="Brambilla D."/>
        </authorList>
    </citation>
    <scope>NUCLEOTIDE SEQUENCE</scope>
    <source>
        <strain evidence="5">BAL1</strain>
    </source>
</reference>
<dbReference type="Gene3D" id="3.10.180.10">
    <property type="entry name" value="2,3-Dihydroxybiphenyl 1,2-Dioxygenase, domain 1"/>
    <property type="match status" value="1"/>
</dbReference>
<dbReference type="SUPFAM" id="SSF54593">
    <property type="entry name" value="Glyoxalase/Bleomycin resistance protein/Dihydroxybiphenyl dioxygenase"/>
    <property type="match status" value="1"/>
</dbReference>
<gene>
    <name evidence="5" type="ORF">BAL341_2354</name>
</gene>
<dbReference type="CDD" id="cd08349">
    <property type="entry name" value="BLMA_like"/>
    <property type="match status" value="1"/>
</dbReference>
<evidence type="ECO:0000256" key="3">
    <source>
        <dbReference type="ARBA" id="ARBA00023251"/>
    </source>
</evidence>
<dbReference type="EMBL" id="CAAJGR010000120">
    <property type="protein sequence ID" value="VHO05242.1"/>
    <property type="molecule type" value="Genomic_DNA"/>
</dbReference>
<dbReference type="GO" id="GO:0046677">
    <property type="term" value="P:response to antibiotic"/>
    <property type="evidence" value="ECO:0007669"/>
    <property type="project" value="UniProtKB-KW"/>
</dbReference>
<organism evidence="5">
    <name type="scientific">Rheinheimera sp. BAL341</name>
    <dbReference type="NCBI Taxonomy" id="1708203"/>
    <lineage>
        <taxon>Bacteria</taxon>
        <taxon>Pseudomonadati</taxon>
        <taxon>Pseudomonadota</taxon>
        <taxon>Gammaproteobacteria</taxon>
        <taxon>Chromatiales</taxon>
        <taxon>Chromatiaceae</taxon>
        <taxon>Rheinheimera</taxon>
    </lineage>
</organism>
<name>A0A486XUA4_9GAMM</name>
<dbReference type="PROSITE" id="PS51819">
    <property type="entry name" value="VOC"/>
    <property type="match status" value="1"/>
</dbReference>
<dbReference type="AlphaFoldDB" id="A0A486XUA4"/>
<dbReference type="Pfam" id="PF19581">
    <property type="entry name" value="Glyoxalase_7"/>
    <property type="match status" value="1"/>
</dbReference>
<dbReference type="InterPro" id="IPR029068">
    <property type="entry name" value="Glyas_Bleomycin-R_OHBP_Dase"/>
</dbReference>
<evidence type="ECO:0000313" key="5">
    <source>
        <dbReference type="EMBL" id="VHO05242.1"/>
    </source>
</evidence>
<accession>A0A486XUA4</accession>
<proteinExistence type="inferred from homology"/>
<feature type="domain" description="VOC" evidence="4">
    <location>
        <begin position="37"/>
        <end position="153"/>
    </location>
</feature>
<comment type="similarity">
    <text evidence="1">Belongs to the bleomycin resistance protein family.</text>
</comment>
<evidence type="ECO:0000256" key="2">
    <source>
        <dbReference type="ARBA" id="ARBA00021572"/>
    </source>
</evidence>
<protein>
    <recommendedName>
        <fullName evidence="2">Bleomycin resistance protein</fullName>
    </recommendedName>
</protein>
<evidence type="ECO:0000259" key="4">
    <source>
        <dbReference type="PROSITE" id="PS51819"/>
    </source>
</evidence>
<evidence type="ECO:0000256" key="1">
    <source>
        <dbReference type="ARBA" id="ARBA00011051"/>
    </source>
</evidence>